<dbReference type="EMBL" id="AFMD02000095">
    <property type="protein sequence ID" value="EMG23517.1"/>
    <property type="molecule type" value="Genomic_DNA"/>
</dbReference>
<gene>
    <name evidence="1" type="ORF">LEP1GSC150_3015</name>
</gene>
<evidence type="ECO:0000313" key="2">
    <source>
        <dbReference type="Proteomes" id="UP000011778"/>
    </source>
</evidence>
<accession>M3ISK8</accession>
<dbReference type="AlphaFoldDB" id="M3ISK8"/>
<comment type="caution">
    <text evidence="1">The sequence shown here is derived from an EMBL/GenBank/DDBJ whole genome shotgun (WGS) entry which is preliminary data.</text>
</comment>
<name>M3ISK8_LEPIT</name>
<protein>
    <submittedName>
        <fullName evidence="1">Uncharacterized protein</fullName>
    </submittedName>
</protein>
<reference evidence="1 2" key="1">
    <citation type="submission" date="2013-02" db="EMBL/GenBank/DDBJ databases">
        <authorList>
            <person name="Harkins D.M."/>
            <person name="Durkin A.S."/>
            <person name="Brinkac L.M."/>
            <person name="Haft D.H."/>
            <person name="Selengut J.D."/>
            <person name="Sanka R."/>
            <person name="DePew J."/>
            <person name="Purushe J."/>
            <person name="Tulsiani S.M."/>
            <person name="Graham G.C."/>
            <person name="Burns M.-A."/>
            <person name="Dohnt M.F."/>
            <person name="Smythe L.D."/>
            <person name="McKay D.B."/>
            <person name="Craig S.B."/>
            <person name="Vinetz J.M."/>
            <person name="Sutton G.G."/>
            <person name="Nierman W.C."/>
            <person name="Fouts D.E."/>
        </authorList>
    </citation>
    <scope>NUCLEOTIDE SEQUENCE [LARGE SCALE GENOMIC DNA]</scope>
    <source>
        <strain evidence="1 2">LT2050</strain>
    </source>
</reference>
<organism evidence="1 2">
    <name type="scientific">Leptospira interrogans serovar Copenhageni str. LT2050</name>
    <dbReference type="NCBI Taxonomy" id="1001598"/>
    <lineage>
        <taxon>Bacteria</taxon>
        <taxon>Pseudomonadati</taxon>
        <taxon>Spirochaetota</taxon>
        <taxon>Spirochaetia</taxon>
        <taxon>Leptospirales</taxon>
        <taxon>Leptospiraceae</taxon>
        <taxon>Leptospira</taxon>
    </lineage>
</organism>
<proteinExistence type="predicted"/>
<dbReference type="Proteomes" id="UP000011778">
    <property type="component" value="Unassembled WGS sequence"/>
</dbReference>
<sequence length="775" mass="90680">MLVRENERKDNVREAYTHAFSYRSFLKKEDMFLAAELDVLRLKWKLSPQVTMEEIYGDLLQNTKLETVKDSILFSALLNCYLDKNLSDCNSYSFEDITDFQKRNLLKNLYLLKNGISVEPLSLKVSDKTVFSFYDPYLYYKNILKIARANYEPELGEFAGRLALEFTHDPDEIIAVEEILQGLYAQKYFLQGSALSKNQIRRKEELYLILSGNWKEALRILKEKEAEEDTGKFRERLFRNWRREITGAWFSPYSLYSEVYGNSSKLFESLDAEERSLLYHLILYSIPFQENEELDLLTESLVEYEWNTGAKSRALRMVLGYSQALFSRGELSKSKDWMDKIDSRYKTESKSIFRDKNILNNKLLFHLGKISSVAEGDEKTEWLLLYEKAASKPPNEFVEFLNSTIRSKRGNRFSSKERTELLDWIVYLQKLCFKKNNSEVFFDLVLAKDLLSLTRPVVLNSIPDYKDIPTFVAVADKLKEKLPADQEFLAVTDLGLETFYIRFLKGKSKGDLAFKDNRKLRASLFQYLEEAAKGGYEVLLREELENEYRRNVKLAKNKLTYLYLSSYHFRIPLVPRTEDKFYLVNDPQSLVSNPIVSTKEEFSPEYRIQFLENSKLPESWKKSLKELEVFEAGSGKLGSDSKSRLYILQDPLEIVDQVHLSLGGKALADSYGSPKKGNWIFTSSFLDDEYYDIINYRDSFYWISQNFQSPGVIFIGEQTDTAHVDFLKRFTKRSLSKVPLYIRFQETLDAIKEAYPLDRIWNGYRLYTNSIILEE</sequence>
<evidence type="ECO:0000313" key="1">
    <source>
        <dbReference type="EMBL" id="EMG23517.1"/>
    </source>
</evidence>